<proteinExistence type="predicted"/>
<evidence type="ECO:0000313" key="1">
    <source>
        <dbReference type="EMBL" id="CAF0769781.1"/>
    </source>
</evidence>
<dbReference type="Proteomes" id="UP000663881">
    <property type="component" value="Unassembled WGS sequence"/>
</dbReference>
<dbReference type="EMBL" id="CAJNOE010000030">
    <property type="protein sequence ID" value="CAF0769781.1"/>
    <property type="molecule type" value="Genomic_DNA"/>
</dbReference>
<organism evidence="3 5">
    <name type="scientific">Adineta steineri</name>
    <dbReference type="NCBI Taxonomy" id="433720"/>
    <lineage>
        <taxon>Eukaryota</taxon>
        <taxon>Metazoa</taxon>
        <taxon>Spiralia</taxon>
        <taxon>Gnathifera</taxon>
        <taxon>Rotifera</taxon>
        <taxon>Eurotatoria</taxon>
        <taxon>Bdelloidea</taxon>
        <taxon>Adinetida</taxon>
        <taxon>Adinetidae</taxon>
        <taxon>Adineta</taxon>
    </lineage>
</organism>
<dbReference type="AlphaFoldDB" id="A0A818KAH6"/>
<dbReference type="Proteomes" id="UP000663891">
    <property type="component" value="Unassembled WGS sequence"/>
</dbReference>
<evidence type="ECO:0000313" key="2">
    <source>
        <dbReference type="EMBL" id="CAF1407125.1"/>
    </source>
</evidence>
<dbReference type="OrthoDB" id="10423365at2759"/>
<dbReference type="Proteomes" id="UP000663868">
    <property type="component" value="Unassembled WGS sequence"/>
</dbReference>
<accession>A0A818KAH6</accession>
<comment type="caution">
    <text evidence="3">The sequence shown here is derived from an EMBL/GenBank/DDBJ whole genome shotgun (WGS) entry which is preliminary data.</text>
</comment>
<name>A0A818KAH6_9BILA</name>
<protein>
    <submittedName>
        <fullName evidence="3">Uncharacterized protein</fullName>
    </submittedName>
</protein>
<dbReference type="EMBL" id="CAJOAY010006389">
    <property type="protein sequence ID" value="CAF4138968.1"/>
    <property type="molecule type" value="Genomic_DNA"/>
</dbReference>
<evidence type="ECO:0000313" key="5">
    <source>
        <dbReference type="Proteomes" id="UP000663868"/>
    </source>
</evidence>
<dbReference type="EMBL" id="CAJOBB010000076">
    <property type="protein sequence ID" value="CAF3548612.1"/>
    <property type="molecule type" value="Genomic_DNA"/>
</dbReference>
<dbReference type="Proteomes" id="UP000663860">
    <property type="component" value="Unassembled WGS sequence"/>
</dbReference>
<evidence type="ECO:0000313" key="3">
    <source>
        <dbReference type="EMBL" id="CAF3548612.1"/>
    </source>
</evidence>
<dbReference type="EMBL" id="CAJNON010000941">
    <property type="protein sequence ID" value="CAF1407125.1"/>
    <property type="molecule type" value="Genomic_DNA"/>
</dbReference>
<evidence type="ECO:0000313" key="4">
    <source>
        <dbReference type="EMBL" id="CAF4138968.1"/>
    </source>
</evidence>
<reference evidence="3" key="1">
    <citation type="submission" date="2021-02" db="EMBL/GenBank/DDBJ databases">
        <authorList>
            <person name="Nowell W R."/>
        </authorList>
    </citation>
    <scope>NUCLEOTIDE SEQUENCE</scope>
</reference>
<sequence length="68" mass="8072">MVCVVRMSDTGMHLQTYKHFQRVAKAMNNYVAQSAYNFQRGQQHAFTRRAHPVFPRNINFPRFPGRLF</sequence>
<gene>
    <name evidence="1" type="ORF">IZO911_LOCUS5212</name>
    <name evidence="3" type="ORF">KXQ929_LOCUS2537</name>
    <name evidence="4" type="ORF">OKA104_LOCUS37645</name>
    <name evidence="2" type="ORF">VCS650_LOCUS36866</name>
</gene>